<name>A0ABU1UTR9_9GAMM</name>
<evidence type="ECO:0008006" key="4">
    <source>
        <dbReference type="Google" id="ProtNLM"/>
    </source>
</evidence>
<dbReference type="RefSeq" id="WP_310068388.1">
    <property type="nucleotide sequence ID" value="NZ_JAVDVX010000001.1"/>
</dbReference>
<dbReference type="Proteomes" id="UP001253595">
    <property type="component" value="Unassembled WGS sequence"/>
</dbReference>
<reference evidence="2 3" key="1">
    <citation type="submission" date="2023-07" db="EMBL/GenBank/DDBJ databases">
        <title>Sorghum-associated microbial communities from plants grown in Nebraska, USA.</title>
        <authorList>
            <person name="Schachtman D."/>
        </authorList>
    </citation>
    <scope>NUCLEOTIDE SEQUENCE [LARGE SCALE GENOMIC DNA]</scope>
    <source>
        <strain evidence="2 3">BE190</strain>
    </source>
</reference>
<keyword evidence="3" id="KW-1185">Reference proteome</keyword>
<sequence>MAARDPAKTLRNQKISALTEQINALKNEVLDLTEFTSELSLNATYGSKYADYIDIKNEVIDTPEQFVALYFQGFLRALEGLGIFARKGNATYDAYLHVKNHKKVREWLKLFLNRTYLRNYEALSKARPRVEEAEIWIGQKNASYGILVTPRFKNGQWENDKSEIRHFKPKYWTIGHILETGFVIPDENDRIMFKDIDGYLSFFRNTLVRNSGSIHELTIARMYCEFVKNNPEPLDVPLLIPELRYGGKDVKHEHRLDFTVIDSYTLSKVGFELSPWSTHGQIASTKGKTQKEINAEAKANFEKEMKKLKAYFRKLGIPIIVYTDNDLANSEMIFSEIEQYLTPSKIQKKLEFQAMEDFLSFKTPEL</sequence>
<evidence type="ECO:0000313" key="3">
    <source>
        <dbReference type="Proteomes" id="UP001253595"/>
    </source>
</evidence>
<evidence type="ECO:0000256" key="1">
    <source>
        <dbReference type="SAM" id="Coils"/>
    </source>
</evidence>
<organism evidence="2 3">
    <name type="scientific">Cellvibrio fibrivorans</name>
    <dbReference type="NCBI Taxonomy" id="126350"/>
    <lineage>
        <taxon>Bacteria</taxon>
        <taxon>Pseudomonadati</taxon>
        <taxon>Pseudomonadota</taxon>
        <taxon>Gammaproteobacteria</taxon>
        <taxon>Cellvibrionales</taxon>
        <taxon>Cellvibrionaceae</taxon>
        <taxon>Cellvibrio</taxon>
    </lineage>
</organism>
<dbReference type="EMBL" id="JAVDVX010000001">
    <property type="protein sequence ID" value="MDR7088572.1"/>
    <property type="molecule type" value="Genomic_DNA"/>
</dbReference>
<protein>
    <recommendedName>
        <fullName evidence="4">Topoisomerase II</fullName>
    </recommendedName>
</protein>
<feature type="coiled-coil region" evidence="1">
    <location>
        <begin position="8"/>
        <end position="35"/>
    </location>
</feature>
<gene>
    <name evidence="2" type="ORF">J2X05_000575</name>
</gene>
<comment type="caution">
    <text evidence="2">The sequence shown here is derived from an EMBL/GenBank/DDBJ whole genome shotgun (WGS) entry which is preliminary data.</text>
</comment>
<accession>A0ABU1UTR9</accession>
<keyword evidence="1" id="KW-0175">Coiled coil</keyword>
<evidence type="ECO:0000313" key="2">
    <source>
        <dbReference type="EMBL" id="MDR7088572.1"/>
    </source>
</evidence>
<proteinExistence type="predicted"/>